<dbReference type="Proteomes" id="UP000054903">
    <property type="component" value="Unassembled WGS sequence"/>
</dbReference>
<name>A0A158C9R8_9BURK</name>
<dbReference type="OrthoDB" id="5291587at2"/>
<dbReference type="SUPFAM" id="SSF52980">
    <property type="entry name" value="Restriction endonuclease-like"/>
    <property type="match status" value="1"/>
</dbReference>
<dbReference type="Gene3D" id="3.40.1350.10">
    <property type="match status" value="1"/>
</dbReference>
<dbReference type="InterPro" id="IPR014833">
    <property type="entry name" value="TnsA_N"/>
</dbReference>
<evidence type="ECO:0000259" key="2">
    <source>
        <dbReference type="Pfam" id="PF08722"/>
    </source>
</evidence>
<reference evidence="3" key="1">
    <citation type="submission" date="2016-01" db="EMBL/GenBank/DDBJ databases">
        <authorList>
            <person name="Peeters C."/>
        </authorList>
    </citation>
    <scope>NUCLEOTIDE SEQUENCE</scope>
    <source>
        <strain evidence="3">LMG 29320</strain>
    </source>
</reference>
<dbReference type="InterPro" id="IPR014832">
    <property type="entry name" value="TnsA_C"/>
</dbReference>
<dbReference type="Pfam" id="PF08722">
    <property type="entry name" value="Tn7_TnsA-like_N"/>
    <property type="match status" value="1"/>
</dbReference>
<dbReference type="STRING" id="1777138.AWB77_03840"/>
<dbReference type="InterPro" id="IPR011335">
    <property type="entry name" value="Restrct_endonuc-II-like"/>
</dbReference>
<dbReference type="InterPro" id="IPR011856">
    <property type="entry name" value="tRNA_endonuc-like_dom_sf"/>
</dbReference>
<sequence>MPRGVKKWTEELVARRIREGYGEGEGAQYKPWVGTADFSSLGRTHRAYSQRFGRTIEMVSDVEWNTFVCLEFCKQVTAVYEGFPLPRETTLEVAAALGVNHPTYPGTSVPAVMTVDFLVAIDQEAGPCLKAFDCKRSEDAENERAVEKLQITHAYFAGCDVKHHLVFHSSLPMQKVRNIEWFRGATWKPGQTSPSFEQLHELCEQMKNEFSRSTRLDSLAEYCNGFDRRHGVAPGLGLRVARVLLWEQTLRCDLNVPHLEQAPISSFTLCADDEQPPSRVSIA</sequence>
<proteinExistence type="predicted"/>
<organism evidence="3 4">
    <name type="scientific">Caballeronia fortuita</name>
    <dbReference type="NCBI Taxonomy" id="1777138"/>
    <lineage>
        <taxon>Bacteria</taxon>
        <taxon>Pseudomonadati</taxon>
        <taxon>Pseudomonadota</taxon>
        <taxon>Betaproteobacteria</taxon>
        <taxon>Burkholderiales</taxon>
        <taxon>Burkholderiaceae</taxon>
        <taxon>Caballeronia</taxon>
    </lineage>
</organism>
<evidence type="ECO:0000313" key="4">
    <source>
        <dbReference type="Proteomes" id="UP000054903"/>
    </source>
</evidence>
<protein>
    <submittedName>
        <fullName evidence="3">Transposon Tn7 transposition protein TnsA</fullName>
    </submittedName>
</protein>
<dbReference type="EMBL" id="FCNX02000009">
    <property type="protein sequence ID" value="SAK79095.1"/>
    <property type="molecule type" value="Genomic_DNA"/>
</dbReference>
<evidence type="ECO:0000313" key="3">
    <source>
        <dbReference type="EMBL" id="SAK79095.1"/>
    </source>
</evidence>
<feature type="domain" description="TnsA endonuclease C-terminal" evidence="1">
    <location>
        <begin position="172"/>
        <end position="254"/>
    </location>
</feature>
<keyword evidence="4" id="KW-1185">Reference proteome</keyword>
<feature type="domain" description="TnsA endonuclease N-terminal" evidence="2">
    <location>
        <begin position="75"/>
        <end position="166"/>
    </location>
</feature>
<dbReference type="GO" id="GO:0003676">
    <property type="term" value="F:nucleic acid binding"/>
    <property type="evidence" value="ECO:0007669"/>
    <property type="project" value="InterPro"/>
</dbReference>
<dbReference type="InterPro" id="IPR036388">
    <property type="entry name" value="WH-like_DNA-bd_sf"/>
</dbReference>
<comment type="caution">
    <text evidence="3">The sequence shown here is derived from an EMBL/GenBank/DDBJ whole genome shotgun (WGS) entry which is preliminary data.</text>
</comment>
<dbReference type="Gene3D" id="1.10.10.10">
    <property type="entry name" value="Winged helix-like DNA-binding domain superfamily/Winged helix DNA-binding domain"/>
    <property type="match status" value="1"/>
</dbReference>
<evidence type="ECO:0000259" key="1">
    <source>
        <dbReference type="Pfam" id="PF08721"/>
    </source>
</evidence>
<dbReference type="Pfam" id="PF08721">
    <property type="entry name" value="Tn7_Tnp_TnsA_C"/>
    <property type="match status" value="1"/>
</dbReference>
<dbReference type="CDD" id="cd22362">
    <property type="entry name" value="TnsA_endonuclease-like"/>
    <property type="match status" value="1"/>
</dbReference>
<gene>
    <name evidence="3" type="primary">tnsA</name>
    <name evidence="3" type="ORF">AWB77_03840</name>
</gene>
<dbReference type="AlphaFoldDB" id="A0A158C9R8"/>
<accession>A0A158C9R8</accession>